<proteinExistence type="inferred from homology"/>
<accession>A0A0C5FM18</accession>
<dbReference type="STRING" id="477245.TU94_04265"/>
<evidence type="ECO:0000256" key="1">
    <source>
        <dbReference type="ARBA" id="ARBA00007169"/>
    </source>
</evidence>
<dbReference type="PATRIC" id="fig|477245.3.peg.940"/>
<dbReference type="KEGG" id="scw:TU94_04265"/>
<evidence type="ECO:0000259" key="2">
    <source>
        <dbReference type="Pfam" id="PF00975"/>
    </source>
</evidence>
<dbReference type="Gene3D" id="3.40.50.1820">
    <property type="entry name" value="alpha/beta hydrolase"/>
    <property type="match status" value="1"/>
</dbReference>
<dbReference type="SUPFAM" id="SSF53474">
    <property type="entry name" value="alpha/beta-Hydrolases"/>
    <property type="match status" value="1"/>
</dbReference>
<dbReference type="HOGENOM" id="CLU_070456_1_2_11"/>
<dbReference type="InterPro" id="IPR012223">
    <property type="entry name" value="TEII"/>
</dbReference>
<dbReference type="InterPro" id="IPR001031">
    <property type="entry name" value="Thioesterase"/>
</dbReference>
<gene>
    <name evidence="3" type="ORF">TU94_04265</name>
</gene>
<keyword evidence="4" id="KW-1185">Reference proteome</keyword>
<sequence length="240" mass="25612">MPRTPSGVRLFLFPHAGGAASAYTRWLGLGGAALDVRSVQYPGRETRSRERPLSDLVELADGLARAVAADGADGSPCAFFGHSMGALVAFETARRLRELGERGPEHLFVAACAAPQSPREPALSTLSDERLSAWLVRQNPAVAEVLAHPELAALVLPSVRADLTAVEHYRLVPGPALDCPVTVLTGAQDTVHGTDVTGWKDHTTGDFRHHEFPGDHFFVQPSASALIALVRDLLVPHLGN</sequence>
<organism evidence="3 4">
    <name type="scientific">Streptomyces cyaneogriseus subsp. noncyanogenus</name>
    <dbReference type="NCBI Taxonomy" id="477245"/>
    <lineage>
        <taxon>Bacteria</taxon>
        <taxon>Bacillati</taxon>
        <taxon>Actinomycetota</taxon>
        <taxon>Actinomycetes</taxon>
        <taxon>Kitasatosporales</taxon>
        <taxon>Streptomycetaceae</taxon>
        <taxon>Streptomyces</taxon>
    </lineage>
</organism>
<name>A0A0C5FM18_9ACTN</name>
<dbReference type="AlphaFoldDB" id="A0A0C5FM18"/>
<reference evidence="3 4" key="1">
    <citation type="submission" date="2015-02" db="EMBL/GenBank/DDBJ databases">
        <title>Genome sequence of thermotolerant Streptomyces cyaneogriseus subsp. Noncyanogenus NMWT1, the producer of nematocidal antibiotics nemadectin.</title>
        <authorList>
            <person name="Wang H."/>
            <person name="Li C."/>
            <person name="Xiang W."/>
            <person name="Wang X."/>
        </authorList>
    </citation>
    <scope>NUCLEOTIDE SEQUENCE [LARGE SCALE GENOMIC DNA]</scope>
    <source>
        <strain evidence="3 4">NMWT 1</strain>
    </source>
</reference>
<comment type="similarity">
    <text evidence="1">Belongs to the thioesterase family.</text>
</comment>
<dbReference type="Pfam" id="PF00975">
    <property type="entry name" value="Thioesterase"/>
    <property type="match status" value="1"/>
</dbReference>
<protein>
    <recommendedName>
        <fullName evidence="2">Thioesterase domain-containing protein</fullName>
    </recommendedName>
</protein>
<evidence type="ECO:0000313" key="3">
    <source>
        <dbReference type="EMBL" id="AJP00812.1"/>
    </source>
</evidence>
<dbReference type="EMBL" id="CP010849">
    <property type="protein sequence ID" value="AJP00812.1"/>
    <property type="molecule type" value="Genomic_DNA"/>
</dbReference>
<feature type="domain" description="Thioesterase" evidence="2">
    <location>
        <begin position="9"/>
        <end position="221"/>
    </location>
</feature>
<dbReference type="GO" id="GO:0008610">
    <property type="term" value="P:lipid biosynthetic process"/>
    <property type="evidence" value="ECO:0007669"/>
    <property type="project" value="TreeGrafter"/>
</dbReference>
<dbReference type="InterPro" id="IPR029058">
    <property type="entry name" value="AB_hydrolase_fold"/>
</dbReference>
<dbReference type="PANTHER" id="PTHR11487:SF0">
    <property type="entry name" value="S-ACYL FATTY ACID SYNTHASE THIOESTERASE, MEDIUM CHAIN"/>
    <property type="match status" value="1"/>
</dbReference>
<dbReference type="Proteomes" id="UP000032234">
    <property type="component" value="Chromosome"/>
</dbReference>
<evidence type="ECO:0000313" key="4">
    <source>
        <dbReference type="Proteomes" id="UP000032234"/>
    </source>
</evidence>
<dbReference type="PANTHER" id="PTHR11487">
    <property type="entry name" value="THIOESTERASE"/>
    <property type="match status" value="1"/>
</dbReference>